<dbReference type="RefSeq" id="WP_090872192.1">
    <property type="nucleotide sequence ID" value="NZ_FOHE01000022.1"/>
</dbReference>
<evidence type="ECO:0000313" key="1">
    <source>
        <dbReference type="EMBL" id="SET71131.1"/>
    </source>
</evidence>
<protein>
    <submittedName>
        <fullName evidence="1">Uncharacterized protein</fullName>
    </submittedName>
</protein>
<reference evidence="1 2" key="1">
    <citation type="submission" date="2016-10" db="EMBL/GenBank/DDBJ databases">
        <authorList>
            <person name="de Groot N.N."/>
        </authorList>
    </citation>
    <scope>NUCLEOTIDE SEQUENCE [LARGE SCALE GENOMIC DNA]</scope>
    <source>
        <strain evidence="1 2">IBRC-M 10780</strain>
    </source>
</reference>
<sequence>MSDNGMKKIMIGILICLIIIALKPTPSFEQNYPPYPDVSNGQSVVQLTEDRMAIVDNGMDSGMYGEVIVLEFDENTNTFELIGTYNYIEDYYDSQEGQ</sequence>
<keyword evidence="2" id="KW-1185">Reference proteome</keyword>
<dbReference type="Proteomes" id="UP000198618">
    <property type="component" value="Unassembled WGS sequence"/>
</dbReference>
<proteinExistence type="predicted"/>
<dbReference type="EMBL" id="FOHE01000022">
    <property type="protein sequence ID" value="SET71131.1"/>
    <property type="molecule type" value="Genomic_DNA"/>
</dbReference>
<accession>A0A1I0GJM0</accession>
<gene>
    <name evidence="1" type="ORF">SAMN05216389_12229</name>
</gene>
<dbReference type="OrthoDB" id="2870230at2"/>
<dbReference type="AlphaFoldDB" id="A0A1I0GJM0"/>
<name>A0A1I0GJM0_9BACI</name>
<dbReference type="STRING" id="930131.SAMN05216389_12229"/>
<organism evidence="1 2">
    <name type="scientific">Oceanobacillus limi</name>
    <dbReference type="NCBI Taxonomy" id="930131"/>
    <lineage>
        <taxon>Bacteria</taxon>
        <taxon>Bacillati</taxon>
        <taxon>Bacillota</taxon>
        <taxon>Bacilli</taxon>
        <taxon>Bacillales</taxon>
        <taxon>Bacillaceae</taxon>
        <taxon>Oceanobacillus</taxon>
    </lineage>
</organism>
<evidence type="ECO:0000313" key="2">
    <source>
        <dbReference type="Proteomes" id="UP000198618"/>
    </source>
</evidence>